<gene>
    <name evidence="1" type="ORF">A2U01_0021536</name>
</gene>
<dbReference type="EMBL" id="LXQA010043455">
    <property type="protein sequence ID" value="MCI00517.1"/>
    <property type="molecule type" value="Genomic_DNA"/>
</dbReference>
<evidence type="ECO:0000313" key="1">
    <source>
        <dbReference type="EMBL" id="MCI00517.1"/>
    </source>
</evidence>
<accession>A0A392NKV0</accession>
<dbReference type="Proteomes" id="UP000265520">
    <property type="component" value="Unassembled WGS sequence"/>
</dbReference>
<name>A0A392NKV0_9FABA</name>
<sequence>DLLHGVSAPFSTRPLLNHVQFPKHQGVGQPIPVVLPAAVLASAQQPFAIQNHIPVLQPAFSAPPISVPGPNGFYGNKFS</sequence>
<reference evidence="1 2" key="1">
    <citation type="journal article" date="2018" name="Front. Plant Sci.">
        <title>Red Clover (Trifolium pratense) and Zigzag Clover (T. medium) - A Picture of Genomic Similarities and Differences.</title>
        <authorList>
            <person name="Dluhosova J."/>
            <person name="Istvanek J."/>
            <person name="Nedelnik J."/>
            <person name="Repkova J."/>
        </authorList>
    </citation>
    <scope>NUCLEOTIDE SEQUENCE [LARGE SCALE GENOMIC DNA]</scope>
    <source>
        <strain evidence="2">cv. 10/8</strain>
        <tissue evidence="1">Leaf</tissue>
    </source>
</reference>
<dbReference type="AlphaFoldDB" id="A0A392NKV0"/>
<feature type="non-terminal residue" evidence="1">
    <location>
        <position position="1"/>
    </location>
</feature>
<proteinExistence type="predicted"/>
<protein>
    <submittedName>
        <fullName evidence="1">Putative GPI-anchored protein PB15E9.01c-like</fullName>
    </submittedName>
</protein>
<evidence type="ECO:0000313" key="2">
    <source>
        <dbReference type="Proteomes" id="UP000265520"/>
    </source>
</evidence>
<comment type="caution">
    <text evidence="1">The sequence shown here is derived from an EMBL/GenBank/DDBJ whole genome shotgun (WGS) entry which is preliminary data.</text>
</comment>
<organism evidence="1 2">
    <name type="scientific">Trifolium medium</name>
    <dbReference type="NCBI Taxonomy" id="97028"/>
    <lineage>
        <taxon>Eukaryota</taxon>
        <taxon>Viridiplantae</taxon>
        <taxon>Streptophyta</taxon>
        <taxon>Embryophyta</taxon>
        <taxon>Tracheophyta</taxon>
        <taxon>Spermatophyta</taxon>
        <taxon>Magnoliopsida</taxon>
        <taxon>eudicotyledons</taxon>
        <taxon>Gunneridae</taxon>
        <taxon>Pentapetalae</taxon>
        <taxon>rosids</taxon>
        <taxon>fabids</taxon>
        <taxon>Fabales</taxon>
        <taxon>Fabaceae</taxon>
        <taxon>Papilionoideae</taxon>
        <taxon>50 kb inversion clade</taxon>
        <taxon>NPAAA clade</taxon>
        <taxon>Hologalegina</taxon>
        <taxon>IRL clade</taxon>
        <taxon>Trifolieae</taxon>
        <taxon>Trifolium</taxon>
    </lineage>
</organism>
<keyword evidence="2" id="KW-1185">Reference proteome</keyword>